<dbReference type="CDD" id="cd14792">
    <property type="entry name" value="GH27"/>
    <property type="match status" value="1"/>
</dbReference>
<dbReference type="HOGENOM" id="CLU_013093_0_0_1"/>
<keyword evidence="6 7" id="KW-0326">Glycosidase</keyword>
<dbReference type="PRINTS" id="PR00740">
    <property type="entry name" value="GLHYDRLASE27"/>
</dbReference>
<dbReference type="GO" id="GO:0016139">
    <property type="term" value="P:glycoside catabolic process"/>
    <property type="evidence" value="ECO:0000318"/>
    <property type="project" value="GO_Central"/>
</dbReference>
<dbReference type="PANTHER" id="PTHR11452">
    <property type="entry name" value="ALPHA-GALACTOSIDASE/ALPHA-N-ACETYLGALACTOSAMINIDASE"/>
    <property type="match status" value="1"/>
</dbReference>
<feature type="signal peptide" evidence="8">
    <location>
        <begin position="1"/>
        <end position="21"/>
    </location>
</feature>
<dbReference type="GeneID" id="20217778"/>
<dbReference type="KEGG" id="hro:HELRODRAFT_98483"/>
<evidence type="ECO:0000259" key="9">
    <source>
        <dbReference type="Pfam" id="PF17801"/>
    </source>
</evidence>
<keyword evidence="4 8" id="KW-0732">Signal</keyword>
<reference evidence="10 12" key="2">
    <citation type="journal article" date="2013" name="Nature">
        <title>Insights into bilaterian evolution from three spiralian genomes.</title>
        <authorList>
            <person name="Simakov O."/>
            <person name="Marletaz F."/>
            <person name="Cho S.J."/>
            <person name="Edsinger-Gonzales E."/>
            <person name="Havlak P."/>
            <person name="Hellsten U."/>
            <person name="Kuo D.H."/>
            <person name="Larsson T."/>
            <person name="Lv J."/>
            <person name="Arendt D."/>
            <person name="Savage R."/>
            <person name="Osoegawa K."/>
            <person name="de Jong P."/>
            <person name="Grimwood J."/>
            <person name="Chapman J.A."/>
            <person name="Shapiro H."/>
            <person name="Aerts A."/>
            <person name="Otillar R.P."/>
            <person name="Terry A.Y."/>
            <person name="Boore J.L."/>
            <person name="Grigoriev I.V."/>
            <person name="Lindberg D.R."/>
            <person name="Seaver E.C."/>
            <person name="Weisblat D.A."/>
            <person name="Putnam N.H."/>
            <person name="Rokhsar D.S."/>
        </authorList>
    </citation>
    <scope>NUCLEOTIDE SEQUENCE</scope>
</reference>
<comment type="similarity">
    <text evidence="2 7">Belongs to the glycosyl hydrolase 27 family.</text>
</comment>
<evidence type="ECO:0000256" key="7">
    <source>
        <dbReference type="RuleBase" id="RU361168"/>
    </source>
</evidence>
<feature type="domain" description="Alpha galactosidase C-terminal" evidence="9">
    <location>
        <begin position="328"/>
        <end position="405"/>
    </location>
</feature>
<dbReference type="SUPFAM" id="SSF51011">
    <property type="entry name" value="Glycosyl hydrolase domain"/>
    <property type="match status" value="1"/>
</dbReference>
<name>T1G9N2_HELRO</name>
<dbReference type="AlphaFoldDB" id="T1G9N2"/>
<dbReference type="SUPFAM" id="SSF51445">
    <property type="entry name" value="(Trans)glycosidases"/>
    <property type="match status" value="1"/>
</dbReference>
<proteinExistence type="inferred from homology"/>
<dbReference type="InterPro" id="IPR017853">
    <property type="entry name" value="GH"/>
</dbReference>
<dbReference type="InterPro" id="IPR013780">
    <property type="entry name" value="Glyco_hydro_b"/>
</dbReference>
<evidence type="ECO:0000313" key="12">
    <source>
        <dbReference type="Proteomes" id="UP000015101"/>
    </source>
</evidence>
<dbReference type="GO" id="GO:0009311">
    <property type="term" value="P:oligosaccharide metabolic process"/>
    <property type="evidence" value="ECO:0000318"/>
    <property type="project" value="GO_Central"/>
</dbReference>
<dbReference type="eggNOG" id="KOG2366">
    <property type="taxonomic scope" value="Eukaryota"/>
</dbReference>
<dbReference type="GO" id="GO:0005737">
    <property type="term" value="C:cytoplasm"/>
    <property type="evidence" value="ECO:0000318"/>
    <property type="project" value="GO_Central"/>
</dbReference>
<dbReference type="EMBL" id="KB096183">
    <property type="protein sequence ID" value="ESO07803.1"/>
    <property type="molecule type" value="Genomic_DNA"/>
</dbReference>
<keyword evidence="12" id="KW-1185">Reference proteome</keyword>
<reference evidence="12" key="1">
    <citation type="submission" date="2012-12" db="EMBL/GenBank/DDBJ databases">
        <authorList>
            <person name="Hellsten U."/>
            <person name="Grimwood J."/>
            <person name="Chapman J.A."/>
            <person name="Shapiro H."/>
            <person name="Aerts A."/>
            <person name="Otillar R.P."/>
            <person name="Terry A.Y."/>
            <person name="Boore J.L."/>
            <person name="Simakov O."/>
            <person name="Marletaz F."/>
            <person name="Cho S.-J."/>
            <person name="Edsinger-Gonzales E."/>
            <person name="Havlak P."/>
            <person name="Kuo D.-H."/>
            <person name="Larsson T."/>
            <person name="Lv J."/>
            <person name="Arendt D."/>
            <person name="Savage R."/>
            <person name="Osoegawa K."/>
            <person name="de Jong P."/>
            <person name="Lindberg D.R."/>
            <person name="Seaver E.C."/>
            <person name="Weisblat D.A."/>
            <person name="Putnam N.H."/>
            <person name="Grigoriev I.V."/>
            <person name="Rokhsar D.S."/>
        </authorList>
    </citation>
    <scope>NUCLEOTIDE SEQUENCE</scope>
</reference>
<dbReference type="InParanoid" id="T1G9N2"/>
<evidence type="ECO:0000256" key="8">
    <source>
        <dbReference type="SAM" id="SignalP"/>
    </source>
</evidence>
<dbReference type="InterPro" id="IPR002241">
    <property type="entry name" value="Glyco_hydro_27"/>
</dbReference>
<dbReference type="InterPro" id="IPR013785">
    <property type="entry name" value="Aldolase_TIM"/>
</dbReference>
<dbReference type="OrthoDB" id="5795902at2759"/>
<evidence type="ECO:0000256" key="2">
    <source>
        <dbReference type="ARBA" id="ARBA00009743"/>
    </source>
</evidence>
<evidence type="ECO:0000256" key="4">
    <source>
        <dbReference type="ARBA" id="ARBA00022729"/>
    </source>
</evidence>
<sequence>MKPVTISTLLFFCKMFYPVSTLDNGIGNSPLLGWTTGERYPCLTDCINYPDDCISEHLIRTVADMLTLSSFQEAGYQHIIIGDCWMDKMRDERDRLRADRNRFPSGMANLSSYLHGKNLKLGLYMDLGAKTCGGFPGSLNRYDLDAETLASWKVDVVVAGACGLTSYIDINKAYPDFGSQLNRTGVQMTYVCEWPFILNKKGGGQANYTAVAKTCNYFRISDPVKTTELLTQTVQNYNGYWYLYKDVVGPGSYIDLDQLVVGTSSLSHDQEKFQLSFWAIVSSPLLVSCDMTQLNSRSKRLLLNEKVIRINQDSLGFVGRQKLSKELVTIWTKPILPEGSFAVALLNTNIAGLPSQTSFQLSSLDISGSARYNVTEVFSGDYHGVFKPWHYFNCEVEPSGALLFQFIAF</sequence>
<dbReference type="EnsemblMetazoa" id="HelroT98483">
    <property type="protein sequence ID" value="HelroP98483"/>
    <property type="gene ID" value="HelroG98483"/>
</dbReference>
<evidence type="ECO:0000256" key="1">
    <source>
        <dbReference type="ARBA" id="ARBA00001255"/>
    </source>
</evidence>
<dbReference type="OMA" id="FNCEVEP"/>
<comment type="catalytic activity">
    <reaction evidence="1">
        <text>Hydrolysis of terminal, non-reducing alpha-D-galactose residues in alpha-D-galactosides, including galactose oligosaccharides, galactomannans and galactolipids.</text>
        <dbReference type="EC" id="3.2.1.22"/>
    </reaction>
</comment>
<feature type="chain" id="PRO_5010981217" description="Alpha-galactosidase" evidence="8">
    <location>
        <begin position="22"/>
        <end position="409"/>
    </location>
</feature>
<protein>
    <recommendedName>
        <fullName evidence="3 7">Alpha-galactosidase</fullName>
        <ecNumber evidence="7">3.2.1.-</ecNumber>
    </recommendedName>
</protein>
<dbReference type="RefSeq" id="XP_009014414.1">
    <property type="nucleotide sequence ID" value="XM_009016166.1"/>
</dbReference>
<comment type="subunit">
    <text evidence="7">Homodimer.</text>
</comment>
<reference evidence="11" key="3">
    <citation type="submission" date="2015-06" db="UniProtKB">
        <authorList>
            <consortium name="EnsemblMetazoa"/>
        </authorList>
    </citation>
    <scope>IDENTIFICATION</scope>
</reference>
<dbReference type="FunFam" id="3.20.20.70:FF:000286">
    <property type="entry name" value="Alpha-galactosidase"/>
    <property type="match status" value="1"/>
</dbReference>
<dbReference type="GO" id="GO:0004557">
    <property type="term" value="F:alpha-galactosidase activity"/>
    <property type="evidence" value="ECO:0000318"/>
    <property type="project" value="GO_Central"/>
</dbReference>
<gene>
    <name evidence="11" type="primary">20217778</name>
    <name evidence="10" type="ORF">HELRODRAFT_98483</name>
</gene>
<dbReference type="Proteomes" id="UP000015101">
    <property type="component" value="Unassembled WGS sequence"/>
</dbReference>
<dbReference type="CTD" id="20217778"/>
<evidence type="ECO:0000313" key="11">
    <source>
        <dbReference type="EnsemblMetazoa" id="HelroP98483"/>
    </source>
</evidence>
<evidence type="ECO:0000256" key="6">
    <source>
        <dbReference type="ARBA" id="ARBA00023295"/>
    </source>
</evidence>
<evidence type="ECO:0000256" key="5">
    <source>
        <dbReference type="ARBA" id="ARBA00022801"/>
    </source>
</evidence>
<dbReference type="Gene3D" id="2.60.40.1180">
    <property type="entry name" value="Golgi alpha-mannosidase II"/>
    <property type="match status" value="1"/>
</dbReference>
<dbReference type="PANTHER" id="PTHR11452:SF14">
    <property type="entry name" value="ALPHA-GALACTOSIDASE A"/>
    <property type="match status" value="1"/>
</dbReference>
<dbReference type="Pfam" id="PF16499">
    <property type="entry name" value="Melibiase_2"/>
    <property type="match status" value="1"/>
</dbReference>
<dbReference type="Pfam" id="PF17801">
    <property type="entry name" value="Melibiase_C"/>
    <property type="match status" value="1"/>
</dbReference>
<dbReference type="InterPro" id="IPR041233">
    <property type="entry name" value="Melibiase_C"/>
</dbReference>
<dbReference type="EMBL" id="AMQM01003526">
    <property type="status" value="NOT_ANNOTATED_CDS"/>
    <property type="molecule type" value="Genomic_DNA"/>
</dbReference>
<organism evidence="11 12">
    <name type="scientific">Helobdella robusta</name>
    <name type="common">Californian leech</name>
    <dbReference type="NCBI Taxonomy" id="6412"/>
    <lineage>
        <taxon>Eukaryota</taxon>
        <taxon>Metazoa</taxon>
        <taxon>Spiralia</taxon>
        <taxon>Lophotrochozoa</taxon>
        <taxon>Annelida</taxon>
        <taxon>Clitellata</taxon>
        <taxon>Hirudinea</taxon>
        <taxon>Rhynchobdellida</taxon>
        <taxon>Glossiphoniidae</taxon>
        <taxon>Helobdella</taxon>
    </lineage>
</organism>
<evidence type="ECO:0000313" key="10">
    <source>
        <dbReference type="EMBL" id="ESO07803.1"/>
    </source>
</evidence>
<dbReference type="Gene3D" id="3.20.20.70">
    <property type="entry name" value="Aldolase class I"/>
    <property type="match status" value="1"/>
</dbReference>
<keyword evidence="7" id="KW-1015">Disulfide bond</keyword>
<accession>T1G9N2</accession>
<dbReference type="EC" id="3.2.1.-" evidence="7"/>
<keyword evidence="5 7" id="KW-0378">Hydrolase</keyword>
<evidence type="ECO:0000256" key="3">
    <source>
        <dbReference type="ARBA" id="ARBA00012755"/>
    </source>
</evidence>